<accession>A0ABQ6MGN5</accession>
<organism evidence="2 3">
    <name type="scientific">Tetraparma gracilis</name>
    <dbReference type="NCBI Taxonomy" id="2962635"/>
    <lineage>
        <taxon>Eukaryota</taxon>
        <taxon>Sar</taxon>
        <taxon>Stramenopiles</taxon>
        <taxon>Ochrophyta</taxon>
        <taxon>Bolidophyceae</taxon>
        <taxon>Parmales</taxon>
        <taxon>Triparmaceae</taxon>
        <taxon>Tetraparma</taxon>
    </lineage>
</organism>
<feature type="region of interest" description="Disordered" evidence="1">
    <location>
        <begin position="20"/>
        <end position="49"/>
    </location>
</feature>
<protein>
    <submittedName>
        <fullName evidence="2">Uncharacterized protein</fullName>
    </submittedName>
</protein>
<dbReference type="InterPro" id="IPR032675">
    <property type="entry name" value="LRR_dom_sf"/>
</dbReference>
<comment type="caution">
    <text evidence="2">The sequence shown here is derived from an EMBL/GenBank/DDBJ whole genome shotgun (WGS) entry which is preliminary data.</text>
</comment>
<proteinExistence type="predicted"/>
<gene>
    <name evidence="2" type="ORF">TeGR_g5181</name>
</gene>
<evidence type="ECO:0000256" key="1">
    <source>
        <dbReference type="SAM" id="MobiDB-lite"/>
    </source>
</evidence>
<dbReference type="Proteomes" id="UP001165060">
    <property type="component" value="Unassembled WGS sequence"/>
</dbReference>
<evidence type="ECO:0000313" key="2">
    <source>
        <dbReference type="EMBL" id="GMI26009.1"/>
    </source>
</evidence>
<name>A0ABQ6MGN5_9STRA</name>
<dbReference type="Gene3D" id="3.80.10.10">
    <property type="entry name" value="Ribonuclease Inhibitor"/>
    <property type="match status" value="1"/>
</dbReference>
<sequence length="251" mass="26912">MTPPIGSQPPPVLPPLQVAATASAAHHTGRSHQFSARDGGGPSASSASSFTVRPGLRRIGAGAFSGCTQLTSLEPLRGSEVSVISKRSFARTSLRSLRGLPPAPLRLMTQAFERCDGLVSLAGLPFAAEVHRDAFLNCWALRRAALRRGYADVHDRRSGAFLLSAAIQWANDRREVPGRRYALLLCVDGARKQEGEAAPADPVEPLLGRVALLPDELVREIAELAFGGYERAEELGGWEERGEWGGGGQWE</sequence>
<evidence type="ECO:0000313" key="3">
    <source>
        <dbReference type="Proteomes" id="UP001165060"/>
    </source>
</evidence>
<dbReference type="InterPro" id="IPR026906">
    <property type="entry name" value="LRR_5"/>
</dbReference>
<dbReference type="EMBL" id="BRYB01000240">
    <property type="protein sequence ID" value="GMI26009.1"/>
    <property type="molecule type" value="Genomic_DNA"/>
</dbReference>
<dbReference type="Pfam" id="PF13306">
    <property type="entry name" value="LRR_5"/>
    <property type="match status" value="1"/>
</dbReference>
<keyword evidence="3" id="KW-1185">Reference proteome</keyword>
<reference evidence="2 3" key="1">
    <citation type="journal article" date="2023" name="Commun. Biol.">
        <title>Genome analysis of Parmales, the sister group of diatoms, reveals the evolutionary specialization of diatoms from phago-mixotrophs to photoautotrophs.</title>
        <authorList>
            <person name="Ban H."/>
            <person name="Sato S."/>
            <person name="Yoshikawa S."/>
            <person name="Yamada K."/>
            <person name="Nakamura Y."/>
            <person name="Ichinomiya M."/>
            <person name="Sato N."/>
            <person name="Blanc-Mathieu R."/>
            <person name="Endo H."/>
            <person name="Kuwata A."/>
            <person name="Ogata H."/>
        </authorList>
    </citation>
    <scope>NUCLEOTIDE SEQUENCE [LARGE SCALE GENOMIC DNA]</scope>
</reference>